<organism evidence="1 2">
    <name type="scientific">Mya arenaria</name>
    <name type="common">Soft-shell clam</name>
    <dbReference type="NCBI Taxonomy" id="6604"/>
    <lineage>
        <taxon>Eukaryota</taxon>
        <taxon>Metazoa</taxon>
        <taxon>Spiralia</taxon>
        <taxon>Lophotrochozoa</taxon>
        <taxon>Mollusca</taxon>
        <taxon>Bivalvia</taxon>
        <taxon>Autobranchia</taxon>
        <taxon>Heteroconchia</taxon>
        <taxon>Euheterodonta</taxon>
        <taxon>Imparidentia</taxon>
        <taxon>Neoheterodontei</taxon>
        <taxon>Myida</taxon>
        <taxon>Myoidea</taxon>
        <taxon>Myidae</taxon>
        <taxon>Mya</taxon>
    </lineage>
</organism>
<dbReference type="Proteomes" id="UP001164746">
    <property type="component" value="Chromosome 3"/>
</dbReference>
<dbReference type="Gene3D" id="2.10.80.10">
    <property type="entry name" value="Lipase, subunit A"/>
    <property type="match status" value="1"/>
</dbReference>
<reference evidence="1" key="1">
    <citation type="submission" date="2022-11" db="EMBL/GenBank/DDBJ databases">
        <title>Centuries of genome instability and evolution in soft-shell clam transmissible cancer (bioRxiv).</title>
        <authorList>
            <person name="Hart S.F.M."/>
            <person name="Yonemitsu M.A."/>
            <person name="Giersch R.M."/>
            <person name="Beal B.F."/>
            <person name="Arriagada G."/>
            <person name="Davis B.W."/>
            <person name="Ostrander E.A."/>
            <person name="Goff S.P."/>
            <person name="Metzger M.J."/>
        </authorList>
    </citation>
    <scope>NUCLEOTIDE SEQUENCE</scope>
    <source>
        <strain evidence="1">MELC-2E11</strain>
        <tissue evidence="1">Siphon/mantle</tissue>
    </source>
</reference>
<gene>
    <name evidence="1" type="ORF">MAR_022762</name>
</gene>
<accession>A0ABY7DPA6</accession>
<proteinExistence type="predicted"/>
<sequence>MQAIPAPGHGALAGYCDTSSQCDADETCVSFNQPRGRRVVPDTIDPDLMQYVHGSCKKRGTQGSRTCQALTLAKSATLDQPCATGADCSDTECCVSDMRPIGKRAAHGHCRNMGTSGSGCLVRYPSGKPMDAVFQCPCIASLTCHGTGMHDIPLGEIGKCGL</sequence>
<name>A0ABY7DPA6_MYAAR</name>
<evidence type="ECO:0000313" key="2">
    <source>
        <dbReference type="Proteomes" id="UP001164746"/>
    </source>
</evidence>
<dbReference type="EMBL" id="CP111014">
    <property type="protein sequence ID" value="WAQ98389.1"/>
    <property type="molecule type" value="Genomic_DNA"/>
</dbReference>
<protein>
    <submittedName>
        <fullName evidence="1">Uncharacterized protein</fullName>
    </submittedName>
</protein>
<keyword evidence="2" id="KW-1185">Reference proteome</keyword>
<evidence type="ECO:0000313" key="1">
    <source>
        <dbReference type="EMBL" id="WAQ98389.1"/>
    </source>
</evidence>